<evidence type="ECO:0000256" key="2">
    <source>
        <dbReference type="ARBA" id="ARBA00022448"/>
    </source>
</evidence>
<accession>A0AAD6UBS2</accession>
<dbReference type="CDD" id="cd17323">
    <property type="entry name" value="MFS_Tpo1_MDR_like"/>
    <property type="match status" value="1"/>
</dbReference>
<sequence>MSVQWESSSTVCDHGSPSHPFLSTPHDVEKQAIPAAPAYPGSGTLQDPFIVEWDLHDAEDPLNFNNSKKWIITSQARLIPLAFCTWTVSFSSSVYSGGLEYMARDLRISDNVAILGLSLYVIGFALGPLMFAPLGEIYGRRPVFWATLTAFTIFQLEGCLARGNIYALLSCRLLTGIFGSSPLVNAPAQISDIWNERERGLASAVYSGMPFLGPIIGPIVGGYVVSSHLGWTFNFWLMFIFAALSLLSGALFTPETASQIPFLSLRLSYAPVLLRRRAAKLVRASDGLHYVSIHDRDRPKCISQVMFTSFSRPFVFLVTEPIVLCVAIYISIVYGTLYAFFAVFPVVFQQHRNFTSAQGGLAFIGIGVGIVLGLASTPIQNRIYWRAMKESDSGRAAPEARLHQAMVGGLLIPIGLFSFAFSASPSVHWLVPIVCSSLFGTGIAQILQSLTSYLMDTYQLYFASAVASTIVLRSMCAAFLPQVVPVMFSRLGDEAAMSIFGVLGLACTPIPFLFWACRSCLSPKYGRWLRSKSSVAFHESSLDLCSQITTRCETMSEKDVEYIASTSL</sequence>
<dbReference type="AlphaFoldDB" id="A0AAD6UBS2"/>
<comment type="caution">
    <text evidence="10">The sequence shown here is derived from an EMBL/GenBank/DDBJ whole genome shotgun (WGS) entry which is preliminary data.</text>
</comment>
<reference evidence="10" key="1">
    <citation type="submission" date="2023-03" db="EMBL/GenBank/DDBJ databases">
        <title>Massive genome expansion in bonnet fungi (Mycena s.s.) driven by repeated elements and novel gene families across ecological guilds.</title>
        <authorList>
            <consortium name="Lawrence Berkeley National Laboratory"/>
            <person name="Harder C.B."/>
            <person name="Miyauchi S."/>
            <person name="Viragh M."/>
            <person name="Kuo A."/>
            <person name="Thoen E."/>
            <person name="Andreopoulos B."/>
            <person name="Lu D."/>
            <person name="Skrede I."/>
            <person name="Drula E."/>
            <person name="Henrissat B."/>
            <person name="Morin E."/>
            <person name="Kohler A."/>
            <person name="Barry K."/>
            <person name="LaButti K."/>
            <person name="Morin E."/>
            <person name="Salamov A."/>
            <person name="Lipzen A."/>
            <person name="Mereny Z."/>
            <person name="Hegedus B."/>
            <person name="Baldrian P."/>
            <person name="Stursova M."/>
            <person name="Weitz H."/>
            <person name="Taylor A."/>
            <person name="Grigoriev I.V."/>
            <person name="Nagy L.G."/>
            <person name="Martin F."/>
            <person name="Kauserud H."/>
        </authorList>
    </citation>
    <scope>NUCLEOTIDE SEQUENCE</scope>
    <source>
        <strain evidence="10">CBHHK173m</strain>
    </source>
</reference>
<evidence type="ECO:0000256" key="6">
    <source>
        <dbReference type="ARBA" id="ARBA00023136"/>
    </source>
</evidence>
<dbReference type="GO" id="GO:0005886">
    <property type="term" value="C:plasma membrane"/>
    <property type="evidence" value="ECO:0007669"/>
    <property type="project" value="UniProtKB-SubCell"/>
</dbReference>
<comment type="similarity">
    <text evidence="7">Belongs to the major facilitator superfamily. DHA1 family. Polyamines/proton antiporter (TC 2.A.1.2.16) subfamily.</text>
</comment>
<proteinExistence type="inferred from homology"/>
<evidence type="ECO:0000313" key="11">
    <source>
        <dbReference type="Proteomes" id="UP001222325"/>
    </source>
</evidence>
<evidence type="ECO:0000256" key="7">
    <source>
        <dbReference type="ARBA" id="ARBA00038459"/>
    </source>
</evidence>
<feature type="transmembrane region" description="Helical" evidence="8">
    <location>
        <begin position="143"/>
        <end position="160"/>
    </location>
</feature>
<protein>
    <submittedName>
        <fullName evidence="10">MFS general substrate transporter</fullName>
    </submittedName>
</protein>
<keyword evidence="5 8" id="KW-1133">Transmembrane helix</keyword>
<feature type="transmembrane region" description="Helical" evidence="8">
    <location>
        <begin position="361"/>
        <end position="379"/>
    </location>
</feature>
<evidence type="ECO:0000256" key="8">
    <source>
        <dbReference type="SAM" id="Phobius"/>
    </source>
</evidence>
<keyword evidence="2" id="KW-0813">Transport</keyword>
<evidence type="ECO:0000256" key="3">
    <source>
        <dbReference type="ARBA" id="ARBA00022475"/>
    </source>
</evidence>
<keyword evidence="11" id="KW-1185">Reference proteome</keyword>
<dbReference type="InterPro" id="IPR011701">
    <property type="entry name" value="MFS"/>
</dbReference>
<feature type="transmembrane region" description="Helical" evidence="8">
    <location>
        <begin position="427"/>
        <end position="448"/>
    </location>
</feature>
<feature type="transmembrane region" description="Helical" evidence="8">
    <location>
        <begin position="112"/>
        <end position="131"/>
    </location>
</feature>
<dbReference type="SUPFAM" id="SSF103473">
    <property type="entry name" value="MFS general substrate transporter"/>
    <property type="match status" value="1"/>
</dbReference>
<dbReference type="FunFam" id="1.20.1250.20:FF:000011">
    <property type="entry name" value="MFS multidrug transporter, putative"/>
    <property type="match status" value="1"/>
</dbReference>
<feature type="transmembrane region" description="Helical" evidence="8">
    <location>
        <begin position="314"/>
        <end position="341"/>
    </location>
</feature>
<evidence type="ECO:0000256" key="5">
    <source>
        <dbReference type="ARBA" id="ARBA00022989"/>
    </source>
</evidence>
<dbReference type="PANTHER" id="PTHR23502">
    <property type="entry name" value="MAJOR FACILITATOR SUPERFAMILY"/>
    <property type="match status" value="1"/>
</dbReference>
<evidence type="ECO:0000256" key="1">
    <source>
        <dbReference type="ARBA" id="ARBA00004651"/>
    </source>
</evidence>
<name>A0AAD6UBS2_9AGAR</name>
<dbReference type="InterPro" id="IPR020846">
    <property type="entry name" value="MFS_dom"/>
</dbReference>
<evidence type="ECO:0000259" key="9">
    <source>
        <dbReference type="PROSITE" id="PS50850"/>
    </source>
</evidence>
<gene>
    <name evidence="10" type="ORF">B0H15DRAFT_902298</name>
</gene>
<dbReference type="Pfam" id="PF07690">
    <property type="entry name" value="MFS_1"/>
    <property type="match status" value="1"/>
</dbReference>
<feature type="transmembrane region" description="Helical" evidence="8">
    <location>
        <begin position="400"/>
        <end position="421"/>
    </location>
</feature>
<feature type="transmembrane region" description="Helical" evidence="8">
    <location>
        <begin position="460"/>
        <end position="483"/>
    </location>
</feature>
<feature type="transmembrane region" description="Helical" evidence="8">
    <location>
        <begin position="233"/>
        <end position="252"/>
    </location>
</feature>
<feature type="transmembrane region" description="Helical" evidence="8">
    <location>
        <begin position="495"/>
        <end position="517"/>
    </location>
</feature>
<keyword evidence="4 8" id="KW-0812">Transmembrane</keyword>
<dbReference type="Gene3D" id="1.20.1250.20">
    <property type="entry name" value="MFS general substrate transporter like domains"/>
    <property type="match status" value="1"/>
</dbReference>
<evidence type="ECO:0000313" key="10">
    <source>
        <dbReference type="EMBL" id="KAJ7098154.1"/>
    </source>
</evidence>
<dbReference type="EMBL" id="JARJCN010000009">
    <property type="protein sequence ID" value="KAJ7098154.1"/>
    <property type="molecule type" value="Genomic_DNA"/>
</dbReference>
<feature type="transmembrane region" description="Helical" evidence="8">
    <location>
        <begin position="204"/>
        <end position="226"/>
    </location>
</feature>
<organism evidence="10 11">
    <name type="scientific">Mycena belliarum</name>
    <dbReference type="NCBI Taxonomy" id="1033014"/>
    <lineage>
        <taxon>Eukaryota</taxon>
        <taxon>Fungi</taxon>
        <taxon>Dikarya</taxon>
        <taxon>Basidiomycota</taxon>
        <taxon>Agaricomycotina</taxon>
        <taxon>Agaricomycetes</taxon>
        <taxon>Agaricomycetidae</taxon>
        <taxon>Agaricales</taxon>
        <taxon>Marasmiineae</taxon>
        <taxon>Mycenaceae</taxon>
        <taxon>Mycena</taxon>
    </lineage>
</organism>
<comment type="subcellular location">
    <subcellularLocation>
        <location evidence="1">Cell membrane</location>
        <topology evidence="1">Multi-pass membrane protein</topology>
    </subcellularLocation>
</comment>
<keyword evidence="6 8" id="KW-0472">Membrane</keyword>
<dbReference type="Proteomes" id="UP001222325">
    <property type="component" value="Unassembled WGS sequence"/>
</dbReference>
<feature type="domain" description="Major facilitator superfamily (MFS) profile" evidence="9">
    <location>
        <begin position="77"/>
        <end position="519"/>
    </location>
</feature>
<dbReference type="PROSITE" id="PS50850">
    <property type="entry name" value="MFS"/>
    <property type="match status" value="1"/>
</dbReference>
<dbReference type="InterPro" id="IPR036259">
    <property type="entry name" value="MFS_trans_sf"/>
</dbReference>
<dbReference type="PANTHER" id="PTHR23502:SF186">
    <property type="entry name" value="MAJOR FACILITATOR SUPERFAMILY (MFS) PROFILE DOMAIN-CONTAINING PROTEIN"/>
    <property type="match status" value="1"/>
</dbReference>
<keyword evidence="3" id="KW-1003">Cell membrane</keyword>
<evidence type="ECO:0000256" key="4">
    <source>
        <dbReference type="ARBA" id="ARBA00022692"/>
    </source>
</evidence>
<dbReference type="GO" id="GO:0022857">
    <property type="term" value="F:transmembrane transporter activity"/>
    <property type="evidence" value="ECO:0007669"/>
    <property type="project" value="InterPro"/>
</dbReference>